<protein>
    <recommendedName>
        <fullName evidence="2">beta-mannosidase</fullName>
        <ecNumber evidence="2">3.2.1.25</ecNumber>
    </recommendedName>
</protein>
<dbReference type="GO" id="GO:0004567">
    <property type="term" value="F:beta-mannosidase activity"/>
    <property type="evidence" value="ECO:0007669"/>
    <property type="project" value="UniProtKB-EC"/>
</dbReference>
<comment type="caution">
    <text evidence="6">The sequence shown here is derived from an EMBL/GenBank/DDBJ whole genome shotgun (WGS) entry which is preliminary data.</text>
</comment>
<proteinExistence type="predicted"/>
<dbReference type="Gene3D" id="3.20.20.80">
    <property type="entry name" value="Glycosidases"/>
    <property type="match status" value="1"/>
</dbReference>
<feature type="domain" description="Beta-mannosidase-like galactose-binding" evidence="5">
    <location>
        <begin position="27"/>
        <end position="182"/>
    </location>
</feature>
<comment type="catalytic activity">
    <reaction evidence="1">
        <text>Hydrolysis of terminal, non-reducing beta-D-mannose residues in beta-D-mannosides.</text>
        <dbReference type="EC" id="3.2.1.25"/>
    </reaction>
</comment>
<dbReference type="GO" id="GO:0006516">
    <property type="term" value="P:glycoprotein catabolic process"/>
    <property type="evidence" value="ECO:0007669"/>
    <property type="project" value="TreeGrafter"/>
</dbReference>
<evidence type="ECO:0000313" key="6">
    <source>
        <dbReference type="EMBL" id="KTS13481.1"/>
    </source>
</evidence>
<organism evidence="6 7">
    <name type="scientific">Microbacterium testaceum</name>
    <name type="common">Aureobacterium testaceum</name>
    <name type="synonym">Brevibacterium testaceum</name>
    <dbReference type="NCBI Taxonomy" id="2033"/>
    <lineage>
        <taxon>Bacteria</taxon>
        <taxon>Bacillati</taxon>
        <taxon>Actinomycetota</taxon>
        <taxon>Actinomycetes</taxon>
        <taxon>Micrococcales</taxon>
        <taxon>Microbacteriaceae</taxon>
        <taxon>Microbacterium</taxon>
    </lineage>
</organism>
<dbReference type="InterPro" id="IPR008979">
    <property type="entry name" value="Galactose-bd-like_sf"/>
</dbReference>
<dbReference type="InterPro" id="IPR017853">
    <property type="entry name" value="GH"/>
</dbReference>
<name>A0A147FAD5_MICTE</name>
<evidence type="ECO:0000313" key="7">
    <source>
        <dbReference type="Proteomes" id="UP000072189"/>
    </source>
</evidence>
<sequence>MHRLSLDGPWTLTAVAGPLPAELEGVEVPAIVPGCVHTDLRRAELIPDPFDGDNESLLAWIGRSDWAYERVFDAGDLGGDDRWDLVAEGLDTFATIWLNGHLVGHTQNQFRSYRFDVVPYLRPTDNHLRIVFSSPVVRAESLARVHGELPHVNHHPYNTVRKSASNFGWDWGIDVATSGIWKSIGLESWSGVRVTDVRPLIGIDGSTGLLDVHIGVEWDGVPTTAELDVELRGPEGDLCARATVVAEGEGVASARLLVDDVQRWWPRGYGEQPLYGVSVGLSGAAERWSGRVGFRTVELQTPADRAGTAFRIVVNGERIFVKGANWIPDHAFITEMDAERYRRRITDATDAHMNLLRVWGGGFYESDDFYDLCDERGVLVWQDFLFACAAYSEDDVMKVEVEAEAREAVTRLSPHPSLVVWNGNNENIVAFAEWPSWRPLLRGRPWGDHYYREMFPRIVAELDGTRPYSPGSPYSYDDYLSPNDAAHGTMHIWDVWNVLDYTEYTRHRPRFVSEFGFQGPPAWSTLTRVVHDEPLDPFGPQMLVHQKADQGNLKLERGMAGHLAAPTNIDDWHWATQLNQAMAIRFGIEYFRSLGEHLTGAIVWQLNDNWPVVSWAAVDFDEHRKPLWHALQHVYQPRLLVARGDAEGVTVSLSNDDPEPWAGAVTVVRATFAGEERARAEVPAEVGTRSHAELVVPEDVLREWDVAREMLVIDAPGFGRAIHHGTEVVDQVLDADPLEVSAHRSDDGWVVVVTARSLVRDVTLLVDRADPSLSVDTGLRTLLAGETAEFRVRGNAGDVASLTSPLVVRHANVFSAAASNVVRA</sequence>
<dbReference type="SUPFAM" id="SSF51445">
    <property type="entry name" value="(Trans)glycosidases"/>
    <property type="match status" value="1"/>
</dbReference>
<dbReference type="GO" id="GO:0005975">
    <property type="term" value="P:carbohydrate metabolic process"/>
    <property type="evidence" value="ECO:0007669"/>
    <property type="project" value="UniProtKB-ARBA"/>
</dbReference>
<keyword evidence="3" id="KW-0378">Hydrolase</keyword>
<dbReference type="InterPro" id="IPR013783">
    <property type="entry name" value="Ig-like_fold"/>
</dbReference>
<dbReference type="SUPFAM" id="SSF49303">
    <property type="entry name" value="beta-Galactosidase/glucuronidase domain"/>
    <property type="match status" value="1"/>
</dbReference>
<dbReference type="Gene3D" id="2.60.40.10">
    <property type="entry name" value="Immunoglobulins"/>
    <property type="match status" value="1"/>
</dbReference>
<dbReference type="PATRIC" id="fig|2033.7.peg.1476"/>
<dbReference type="EMBL" id="LDRV01000025">
    <property type="protein sequence ID" value="KTS13481.1"/>
    <property type="molecule type" value="Genomic_DNA"/>
</dbReference>
<evidence type="ECO:0000256" key="1">
    <source>
        <dbReference type="ARBA" id="ARBA00000829"/>
    </source>
</evidence>
<evidence type="ECO:0000256" key="3">
    <source>
        <dbReference type="ARBA" id="ARBA00022801"/>
    </source>
</evidence>
<dbReference type="FunFam" id="3.20.20.80:FF:000050">
    <property type="entry name" value="Beta-mannosidase B"/>
    <property type="match status" value="1"/>
</dbReference>
<dbReference type="Proteomes" id="UP000072189">
    <property type="component" value="Unassembled WGS sequence"/>
</dbReference>
<dbReference type="PANTHER" id="PTHR43730:SF1">
    <property type="entry name" value="BETA-MANNOSIDASE"/>
    <property type="match status" value="1"/>
</dbReference>
<evidence type="ECO:0000256" key="2">
    <source>
        <dbReference type="ARBA" id="ARBA00012754"/>
    </source>
</evidence>
<keyword evidence="4" id="KW-0326">Glycosidase</keyword>
<reference evidence="6 7" key="1">
    <citation type="journal article" date="2016" name="Front. Microbiol.">
        <title>Genomic Resource of Rice Seed Associated Bacteria.</title>
        <authorList>
            <person name="Midha S."/>
            <person name="Bansal K."/>
            <person name="Sharma S."/>
            <person name="Kumar N."/>
            <person name="Patil P.P."/>
            <person name="Chaudhry V."/>
            <person name="Patil P.B."/>
        </authorList>
    </citation>
    <scope>NUCLEOTIDE SEQUENCE [LARGE SCALE GENOMIC DNA]</scope>
    <source>
        <strain evidence="6 7">RSA3</strain>
    </source>
</reference>
<dbReference type="Gene3D" id="2.60.120.260">
    <property type="entry name" value="Galactose-binding domain-like"/>
    <property type="match status" value="1"/>
</dbReference>
<dbReference type="PANTHER" id="PTHR43730">
    <property type="entry name" value="BETA-MANNOSIDASE"/>
    <property type="match status" value="1"/>
</dbReference>
<dbReference type="InterPro" id="IPR054593">
    <property type="entry name" value="Beta-mannosidase-like_N2"/>
</dbReference>
<dbReference type="InterPro" id="IPR050887">
    <property type="entry name" value="Beta-mannosidase_GH2"/>
</dbReference>
<dbReference type="RefSeq" id="WP_058613460.1">
    <property type="nucleotide sequence ID" value="NZ_LDRV01000025.1"/>
</dbReference>
<accession>A0A147FAD5</accession>
<gene>
    <name evidence="6" type="ORF">RSA3_04490</name>
</gene>
<dbReference type="EC" id="3.2.1.25" evidence="2"/>
<dbReference type="InterPro" id="IPR036156">
    <property type="entry name" value="Beta-gal/glucu_dom_sf"/>
</dbReference>
<dbReference type="Pfam" id="PF22666">
    <property type="entry name" value="Glyco_hydro_2_N2"/>
    <property type="match status" value="1"/>
</dbReference>
<dbReference type="SUPFAM" id="SSF49785">
    <property type="entry name" value="Galactose-binding domain-like"/>
    <property type="match status" value="1"/>
</dbReference>
<dbReference type="AlphaFoldDB" id="A0A147FAD5"/>
<evidence type="ECO:0000256" key="4">
    <source>
        <dbReference type="ARBA" id="ARBA00023295"/>
    </source>
</evidence>
<evidence type="ECO:0000259" key="5">
    <source>
        <dbReference type="Pfam" id="PF22666"/>
    </source>
</evidence>